<keyword evidence="10" id="KW-1185">Reference proteome</keyword>
<dbReference type="InterPro" id="IPR050131">
    <property type="entry name" value="Peptidase_S8_subtilisin-like"/>
</dbReference>
<evidence type="ECO:0000256" key="6">
    <source>
        <dbReference type="PROSITE-ProRule" id="PRU01240"/>
    </source>
</evidence>
<feature type="active site" description="Charge relay system" evidence="5 6">
    <location>
        <position position="219"/>
    </location>
</feature>
<evidence type="ECO:0000259" key="8">
    <source>
        <dbReference type="Pfam" id="PF18962"/>
    </source>
</evidence>
<dbReference type="InterPro" id="IPR026444">
    <property type="entry name" value="Secre_tail"/>
</dbReference>
<feature type="active site" description="Charge relay system" evidence="5 6">
    <location>
        <position position="158"/>
    </location>
</feature>
<dbReference type="Proteomes" id="UP000651085">
    <property type="component" value="Unassembled WGS sequence"/>
</dbReference>
<gene>
    <name evidence="9" type="ORF">H8744_16140</name>
</gene>
<evidence type="ECO:0000256" key="5">
    <source>
        <dbReference type="PIRSR" id="PIRSR615500-1"/>
    </source>
</evidence>
<comment type="caution">
    <text evidence="9">The sequence shown here is derived from an EMBL/GenBank/DDBJ whole genome shotgun (WGS) entry which is preliminary data.</text>
</comment>
<evidence type="ECO:0000313" key="9">
    <source>
        <dbReference type="EMBL" id="MBC8594740.1"/>
    </source>
</evidence>
<feature type="domain" description="Peptidase S8/S53" evidence="7">
    <location>
        <begin position="149"/>
        <end position="323"/>
    </location>
</feature>
<feature type="domain" description="Peptidase S8/S53" evidence="7">
    <location>
        <begin position="476"/>
        <end position="619"/>
    </location>
</feature>
<dbReference type="PROSITE" id="PS51892">
    <property type="entry name" value="SUBTILASE"/>
    <property type="match status" value="1"/>
</dbReference>
<evidence type="ECO:0000259" key="7">
    <source>
        <dbReference type="Pfam" id="PF00082"/>
    </source>
</evidence>
<sequence>MKNSLLFFLLGISLSLVGYSQSKMSTNTSLLLMSLKHDTLSIENSKKIDKRFAVHKLGNERYVNAFIHLSDAGQAYSALEELGVKVNSKFTGVITASVPVNEIESIAALDCVTYIEIGTPVSGLMDNARAAMQADDVRLGVDLPHSFLGTGVIVGVVDLGIEYGHVNFWNYDRTELRVKRVWNQFDSTGIPPKGLHYGTELTSGDEILNAKYDTDSSLHGTHVAGIAAGADTINNKYYGIAGDADLAFVSYNGELDGWDNINICDGIKYLFDYADSANKPCVVNLSLGCSLGSHDGTSTFSRITDSMVGKGRIVVAAAGNSTGQKEHISKTFTPEIEDSLSTFLKFRMHHETQVDIWGDKGMRYTIRLFIYDDNKRKITKYFDILDASSETGNERVYTFSDSDKEGLEGQISIVSELNPINGKPHVLISTDLPVIKNYIGFTIRPVTAGKIDVWAESTKASLTNFDRVGYMEGGDQGTVSDLVCGDRVIAVGAYVTKNNYVDCDGRKYKSNQTIDGIASFSSLGPTSDGRIKPDVTAPGTTVISSVSSYFEYIPYDLVPIINKTNWNDQPYYYSAKQGTSMASPCVAGVVATWLQANNNLTPEDVKSILKKTSIQDSFTGRLPEDGSNTWGYGKLNAWEGVKECLKMNPEGIESETVKPVIILSNDSNGFNLLFTQSSDHTKISVFDINGRQIYDRQINGVGSGEEIPIRLEGVSSGLYIVKVQSRQSSLVLKMILK</sequence>
<dbReference type="AlphaFoldDB" id="A0A926F678"/>
<evidence type="ECO:0000313" key="10">
    <source>
        <dbReference type="Proteomes" id="UP000651085"/>
    </source>
</evidence>
<dbReference type="EMBL" id="JACRTF010000001">
    <property type="protein sequence ID" value="MBC8594740.1"/>
    <property type="molecule type" value="Genomic_DNA"/>
</dbReference>
<dbReference type="InterPro" id="IPR000209">
    <property type="entry name" value="Peptidase_S8/S53_dom"/>
</dbReference>
<evidence type="ECO:0000256" key="1">
    <source>
        <dbReference type="ARBA" id="ARBA00011073"/>
    </source>
</evidence>
<dbReference type="GO" id="GO:0004252">
    <property type="term" value="F:serine-type endopeptidase activity"/>
    <property type="evidence" value="ECO:0007669"/>
    <property type="project" value="UniProtKB-UniRule"/>
</dbReference>
<dbReference type="NCBIfam" id="TIGR04183">
    <property type="entry name" value="Por_Secre_tail"/>
    <property type="match status" value="1"/>
</dbReference>
<dbReference type="GO" id="GO:0006508">
    <property type="term" value="P:proteolysis"/>
    <property type="evidence" value="ECO:0007669"/>
    <property type="project" value="UniProtKB-KW"/>
</dbReference>
<dbReference type="PANTHER" id="PTHR43806:SF11">
    <property type="entry name" value="CEREVISIN-RELATED"/>
    <property type="match status" value="1"/>
</dbReference>
<feature type="domain" description="Secretion system C-terminal sorting" evidence="8">
    <location>
        <begin position="669"/>
        <end position="735"/>
    </location>
</feature>
<accession>A0A926F678</accession>
<dbReference type="RefSeq" id="WP_262435830.1">
    <property type="nucleotide sequence ID" value="NZ_JACRTF010000001.1"/>
</dbReference>
<dbReference type="InterPro" id="IPR036852">
    <property type="entry name" value="Peptidase_S8/S53_dom_sf"/>
</dbReference>
<keyword evidence="4 6" id="KW-0720">Serine protease</keyword>
<keyword evidence="3 6" id="KW-0378">Hydrolase</keyword>
<dbReference type="PROSITE" id="PS00137">
    <property type="entry name" value="SUBTILASE_HIS"/>
    <property type="match status" value="1"/>
</dbReference>
<organism evidence="9 10">
    <name type="scientific">Jilunia laotingensis</name>
    <dbReference type="NCBI Taxonomy" id="2763675"/>
    <lineage>
        <taxon>Bacteria</taxon>
        <taxon>Pseudomonadati</taxon>
        <taxon>Bacteroidota</taxon>
        <taxon>Bacteroidia</taxon>
        <taxon>Bacteroidales</taxon>
        <taxon>Bacteroidaceae</taxon>
        <taxon>Jilunia</taxon>
    </lineage>
</organism>
<dbReference type="PRINTS" id="PR00723">
    <property type="entry name" value="SUBTILISIN"/>
</dbReference>
<comment type="similarity">
    <text evidence="1 6">Belongs to the peptidase S8 family.</text>
</comment>
<dbReference type="InterPro" id="IPR022398">
    <property type="entry name" value="Peptidase_S8_His-AS"/>
</dbReference>
<dbReference type="InterPro" id="IPR015500">
    <property type="entry name" value="Peptidase_S8_subtilisin-rel"/>
</dbReference>
<proteinExistence type="inferred from homology"/>
<evidence type="ECO:0000256" key="4">
    <source>
        <dbReference type="ARBA" id="ARBA00022825"/>
    </source>
</evidence>
<dbReference type="PROSITE" id="PS00138">
    <property type="entry name" value="SUBTILASE_SER"/>
    <property type="match status" value="1"/>
</dbReference>
<dbReference type="InterPro" id="IPR023828">
    <property type="entry name" value="Peptidase_S8_Ser-AS"/>
</dbReference>
<dbReference type="PANTHER" id="PTHR43806">
    <property type="entry name" value="PEPTIDASE S8"/>
    <property type="match status" value="1"/>
</dbReference>
<dbReference type="Pfam" id="PF18962">
    <property type="entry name" value="Por_Secre_tail"/>
    <property type="match status" value="1"/>
</dbReference>
<dbReference type="SUPFAM" id="SSF52743">
    <property type="entry name" value="Subtilisin-like"/>
    <property type="match status" value="1"/>
</dbReference>
<evidence type="ECO:0000256" key="3">
    <source>
        <dbReference type="ARBA" id="ARBA00022801"/>
    </source>
</evidence>
<dbReference type="Pfam" id="PF00082">
    <property type="entry name" value="Peptidase_S8"/>
    <property type="match status" value="2"/>
</dbReference>
<dbReference type="Gene3D" id="3.40.50.200">
    <property type="entry name" value="Peptidase S8/S53 domain"/>
    <property type="match status" value="2"/>
</dbReference>
<reference evidence="9" key="1">
    <citation type="submission" date="2020-08" db="EMBL/GenBank/DDBJ databases">
        <title>Genome public.</title>
        <authorList>
            <person name="Liu C."/>
            <person name="Sun Q."/>
        </authorList>
    </citation>
    <scope>NUCLEOTIDE SEQUENCE</scope>
    <source>
        <strain evidence="9">N12</strain>
    </source>
</reference>
<keyword evidence="2 6" id="KW-0645">Protease</keyword>
<name>A0A926F678_9BACT</name>
<feature type="active site" description="Charge relay system" evidence="5 6">
    <location>
        <position position="580"/>
    </location>
</feature>
<protein>
    <submittedName>
        <fullName evidence="9">S8 family peptidase</fullName>
    </submittedName>
</protein>
<evidence type="ECO:0000256" key="2">
    <source>
        <dbReference type="ARBA" id="ARBA00022670"/>
    </source>
</evidence>